<dbReference type="OMA" id="MERETEF"/>
<dbReference type="Pfam" id="PF05859">
    <property type="entry name" value="Mis12"/>
    <property type="match status" value="1"/>
</dbReference>
<dbReference type="PANTHER" id="PTHR14527">
    <property type="entry name" value="PROTEIN MIS12 HOMOLOG"/>
    <property type="match status" value="1"/>
</dbReference>
<dbReference type="GO" id="GO:0051382">
    <property type="term" value="P:kinetochore assembly"/>
    <property type="evidence" value="ECO:0007669"/>
    <property type="project" value="TreeGrafter"/>
</dbReference>
<keyword evidence="4" id="KW-0132">Cell division</keyword>
<dbReference type="GO" id="GO:0005634">
    <property type="term" value="C:nucleus"/>
    <property type="evidence" value="ECO:0007669"/>
    <property type="project" value="InterPro"/>
</dbReference>
<evidence type="ECO:0000256" key="1">
    <source>
        <dbReference type="ARBA" id="ARBA00004629"/>
    </source>
</evidence>
<name>A0A152A8W8_TIELA</name>
<keyword evidence="8" id="KW-0131">Cell cycle</keyword>
<dbReference type="AlphaFoldDB" id="A0A152A8W8"/>
<comment type="caution">
    <text evidence="11">The sequence shown here is derived from an EMBL/GenBank/DDBJ whole genome shotgun (WGS) entry which is preliminary data.</text>
</comment>
<keyword evidence="3" id="KW-0158">Chromosome</keyword>
<keyword evidence="9" id="KW-0137">Centromere</keyword>
<evidence type="ECO:0000313" key="12">
    <source>
        <dbReference type="Proteomes" id="UP000076078"/>
    </source>
</evidence>
<dbReference type="EMBL" id="LODT01000001">
    <property type="protein sequence ID" value="KYR02669.1"/>
    <property type="molecule type" value="Genomic_DNA"/>
</dbReference>
<evidence type="ECO:0000256" key="10">
    <source>
        <dbReference type="SAM" id="Coils"/>
    </source>
</evidence>
<gene>
    <name evidence="11" type="ORF">DLAC_00124</name>
</gene>
<dbReference type="InterPro" id="IPR008685">
    <property type="entry name" value="Centromere_Mis12"/>
</dbReference>
<keyword evidence="12" id="KW-1185">Reference proteome</keyword>
<feature type="coiled-coil region" evidence="10">
    <location>
        <begin position="128"/>
        <end position="155"/>
    </location>
</feature>
<dbReference type="OrthoDB" id="19877at2759"/>
<protein>
    <submittedName>
        <fullName evidence="11">Uncharacterized protein</fullName>
    </submittedName>
</protein>
<dbReference type="GO" id="GO:0000070">
    <property type="term" value="P:mitotic sister chromatid segregation"/>
    <property type="evidence" value="ECO:0007669"/>
    <property type="project" value="TreeGrafter"/>
</dbReference>
<evidence type="ECO:0000256" key="5">
    <source>
        <dbReference type="ARBA" id="ARBA00022776"/>
    </source>
</evidence>
<keyword evidence="6" id="KW-0995">Kinetochore</keyword>
<evidence type="ECO:0000313" key="11">
    <source>
        <dbReference type="EMBL" id="KYR02669.1"/>
    </source>
</evidence>
<comment type="subcellular location">
    <subcellularLocation>
        <location evidence="1">Chromosome</location>
        <location evidence="1">Centromere</location>
        <location evidence="1">Kinetochore</location>
    </subcellularLocation>
</comment>
<dbReference type="GO" id="GO:0051301">
    <property type="term" value="P:cell division"/>
    <property type="evidence" value="ECO:0007669"/>
    <property type="project" value="UniProtKB-KW"/>
</dbReference>
<dbReference type="PANTHER" id="PTHR14527:SF2">
    <property type="entry name" value="PROTEIN MIS12 HOMOLOG"/>
    <property type="match status" value="1"/>
</dbReference>
<organism evidence="11 12">
    <name type="scientific">Tieghemostelium lacteum</name>
    <name type="common">Slime mold</name>
    <name type="synonym">Dictyostelium lacteum</name>
    <dbReference type="NCBI Taxonomy" id="361077"/>
    <lineage>
        <taxon>Eukaryota</taxon>
        <taxon>Amoebozoa</taxon>
        <taxon>Evosea</taxon>
        <taxon>Eumycetozoa</taxon>
        <taxon>Dictyostelia</taxon>
        <taxon>Dictyosteliales</taxon>
        <taxon>Raperosteliaceae</taxon>
        <taxon>Tieghemostelium</taxon>
    </lineage>
</organism>
<evidence type="ECO:0000256" key="6">
    <source>
        <dbReference type="ARBA" id="ARBA00022838"/>
    </source>
</evidence>
<proteinExistence type="inferred from homology"/>
<evidence type="ECO:0000256" key="7">
    <source>
        <dbReference type="ARBA" id="ARBA00023054"/>
    </source>
</evidence>
<evidence type="ECO:0000256" key="3">
    <source>
        <dbReference type="ARBA" id="ARBA00022454"/>
    </source>
</evidence>
<comment type="similarity">
    <text evidence="2">Belongs to the mis12 family.</text>
</comment>
<dbReference type="InParanoid" id="A0A152A8W8"/>
<dbReference type="GO" id="GO:0000444">
    <property type="term" value="C:MIS12/MIND type complex"/>
    <property type="evidence" value="ECO:0007669"/>
    <property type="project" value="TreeGrafter"/>
</dbReference>
<keyword evidence="7 10" id="KW-0175">Coiled coil</keyword>
<reference evidence="11 12" key="1">
    <citation type="submission" date="2015-12" db="EMBL/GenBank/DDBJ databases">
        <title>Dictyostelia acquired genes for synthesis and detection of signals that induce cell-type specialization by lateral gene transfer from prokaryotes.</title>
        <authorList>
            <person name="Gloeckner G."/>
            <person name="Schaap P."/>
        </authorList>
    </citation>
    <scope>NUCLEOTIDE SEQUENCE [LARGE SCALE GENOMIC DNA]</scope>
    <source>
        <strain evidence="11 12">TK</strain>
    </source>
</reference>
<dbReference type="Proteomes" id="UP000076078">
    <property type="component" value="Unassembled WGS sequence"/>
</dbReference>
<sequence>MYNDNHDNLMEDNFEMMERETEFFSFHPYTFVDDISESTHDYCADSADFIESCLNGHPLFSNQEYKDEIKQGTNKVWEILDDCFTRNLQVYEEFLLENIFRLPEDLILPFEQLTKTSNINNNTQNYKSNILDKELEDLRNQITKINNDNIELKKKTAHINSEIKVLKAIEKSLGDTNNFENQIVPCLESINTHRKELDIAYQSFKSEHMDSFSSLNNIVSNDQNLLDKMTSLKLDSNTKETDIQSTDRHTKKIQQVVNKL</sequence>
<accession>A0A152A8W8</accession>
<evidence type="ECO:0000256" key="4">
    <source>
        <dbReference type="ARBA" id="ARBA00022618"/>
    </source>
</evidence>
<evidence type="ECO:0000256" key="9">
    <source>
        <dbReference type="ARBA" id="ARBA00023328"/>
    </source>
</evidence>
<keyword evidence="5" id="KW-0498">Mitosis</keyword>
<evidence type="ECO:0000256" key="2">
    <source>
        <dbReference type="ARBA" id="ARBA00008643"/>
    </source>
</evidence>
<evidence type="ECO:0000256" key="8">
    <source>
        <dbReference type="ARBA" id="ARBA00023306"/>
    </source>
</evidence>